<feature type="region of interest" description="Disordered" evidence="1">
    <location>
        <begin position="1"/>
        <end position="28"/>
    </location>
</feature>
<feature type="region of interest" description="Disordered" evidence="1">
    <location>
        <begin position="45"/>
        <end position="68"/>
    </location>
</feature>
<evidence type="ECO:0000313" key="3">
    <source>
        <dbReference type="Proteomes" id="UP000018890"/>
    </source>
</evidence>
<dbReference type="RefSeq" id="WP_034740915.1">
    <property type="nucleotide sequence ID" value="NZ_BAUT01000001.1"/>
</dbReference>
<name>W4PWJ9_9BACI</name>
<dbReference type="EMBL" id="BAUT01000001">
    <property type="protein sequence ID" value="GAE24236.1"/>
    <property type="molecule type" value="Genomic_DNA"/>
</dbReference>
<sequence length="68" mass="8246">MEKKRQSNRNEFQRSNTKEEYGNEFGIHHSVQEMDAKYVAAKRLNRKKEEEKKEKKVKAKEEKNNFDT</sequence>
<gene>
    <name evidence="2" type="ORF">JCM9140_148</name>
</gene>
<comment type="caution">
    <text evidence="2">The sequence shown here is derived from an EMBL/GenBank/DDBJ whole genome shotgun (WGS) entry which is preliminary data.</text>
</comment>
<feature type="compositionally biased region" description="Basic and acidic residues" evidence="1">
    <location>
        <begin position="47"/>
        <end position="68"/>
    </location>
</feature>
<dbReference type="AlphaFoldDB" id="W4PWJ9"/>
<dbReference type="Proteomes" id="UP000018890">
    <property type="component" value="Unassembled WGS sequence"/>
</dbReference>
<evidence type="ECO:0000313" key="2">
    <source>
        <dbReference type="EMBL" id="GAE24236.1"/>
    </source>
</evidence>
<feature type="compositionally biased region" description="Basic and acidic residues" evidence="1">
    <location>
        <begin position="16"/>
        <end position="28"/>
    </location>
</feature>
<organism evidence="2 3">
    <name type="scientific">Halalkalibacter wakoensis JCM 9140</name>
    <dbReference type="NCBI Taxonomy" id="1236970"/>
    <lineage>
        <taxon>Bacteria</taxon>
        <taxon>Bacillati</taxon>
        <taxon>Bacillota</taxon>
        <taxon>Bacilli</taxon>
        <taxon>Bacillales</taxon>
        <taxon>Bacillaceae</taxon>
        <taxon>Halalkalibacter</taxon>
    </lineage>
</organism>
<accession>W4PWJ9</accession>
<dbReference type="STRING" id="1236970.JCM9140_148"/>
<evidence type="ECO:0000256" key="1">
    <source>
        <dbReference type="SAM" id="MobiDB-lite"/>
    </source>
</evidence>
<keyword evidence="3" id="KW-1185">Reference proteome</keyword>
<proteinExistence type="predicted"/>
<reference evidence="2" key="1">
    <citation type="journal article" date="2014" name="Genome Announc.">
        <title>Draft Genome Sequences of Three Alkaliphilic Bacillus Strains, Bacillus wakoensis JCM 9140T, Bacillus akibai JCM 9157T, and Bacillus hemicellulosilyticus JCM 9152T.</title>
        <authorList>
            <person name="Yuki M."/>
            <person name="Oshima K."/>
            <person name="Suda W."/>
            <person name="Oshida Y."/>
            <person name="Kitamura K."/>
            <person name="Iida T."/>
            <person name="Hattori M."/>
            <person name="Ohkuma M."/>
        </authorList>
    </citation>
    <scope>NUCLEOTIDE SEQUENCE [LARGE SCALE GENOMIC DNA]</scope>
    <source>
        <strain evidence="2">JCM 9140</strain>
    </source>
</reference>
<protein>
    <submittedName>
        <fullName evidence="2">Uncharacterized protein</fullName>
    </submittedName>
</protein>